<sequence>MSETTRPTGATTPDRHEQQEPQGHHEHTPGEALLDVIEPTSAAASSEIHQVRDPLSWRSELRRQWGRRRTIWAFGLLLALPLVLVGSFAFGQRSGNSGRGSASSRIFDLAQSGAANFSLVLVFLASELLLVLLAALFCGDAVPAEASWSSLRYLLVAPVQRARLLTSKLVIGIASTLLATVLLPAWGLLVGGIAYGWDPLTNPLGENLTWGQFLPRLALAMAYIFVTLLPVAAIAFWIGTRSDAPLAAVGGAVLVNILFNILDQLDALDPYRNAFPGHYSRAWQDALAVSPDWTDMVHGALWALVWAAGFTMLAYRRFRRSDILS</sequence>
<dbReference type="RefSeq" id="WP_344256992.1">
    <property type="nucleotide sequence ID" value="NZ_BAAARE010000025.1"/>
</dbReference>
<feature type="transmembrane region" description="Helical" evidence="2">
    <location>
        <begin position="71"/>
        <end position="90"/>
    </location>
</feature>
<feature type="transmembrane region" description="Helical" evidence="2">
    <location>
        <begin position="296"/>
        <end position="315"/>
    </location>
</feature>
<reference evidence="3 4" key="1">
    <citation type="journal article" date="2019" name="Int. J. Syst. Evol. Microbiol.">
        <title>The Global Catalogue of Microorganisms (GCM) 10K type strain sequencing project: providing services to taxonomists for standard genome sequencing and annotation.</title>
        <authorList>
            <consortium name="The Broad Institute Genomics Platform"/>
            <consortium name="The Broad Institute Genome Sequencing Center for Infectious Disease"/>
            <person name="Wu L."/>
            <person name="Ma J."/>
        </authorList>
    </citation>
    <scope>NUCLEOTIDE SEQUENCE [LARGE SCALE GENOMIC DNA]</scope>
    <source>
        <strain evidence="3 4">JCM 16259</strain>
    </source>
</reference>
<feature type="transmembrane region" description="Helical" evidence="2">
    <location>
        <begin position="117"/>
        <end position="142"/>
    </location>
</feature>
<dbReference type="Proteomes" id="UP001500730">
    <property type="component" value="Unassembled WGS sequence"/>
</dbReference>
<feature type="compositionally biased region" description="Polar residues" evidence="1">
    <location>
        <begin position="1"/>
        <end position="11"/>
    </location>
</feature>
<proteinExistence type="predicted"/>
<keyword evidence="2" id="KW-0812">Transmembrane</keyword>
<gene>
    <name evidence="3" type="ORF">GCM10009858_41390</name>
</gene>
<feature type="region of interest" description="Disordered" evidence="1">
    <location>
        <begin position="1"/>
        <end position="27"/>
    </location>
</feature>
<organism evidence="3 4">
    <name type="scientific">Terrabacter carboxydivorans</name>
    <dbReference type="NCBI Taxonomy" id="619730"/>
    <lineage>
        <taxon>Bacteria</taxon>
        <taxon>Bacillati</taxon>
        <taxon>Actinomycetota</taxon>
        <taxon>Actinomycetes</taxon>
        <taxon>Micrococcales</taxon>
        <taxon>Intrasporangiaceae</taxon>
        <taxon>Terrabacter</taxon>
    </lineage>
</organism>
<dbReference type="Pfam" id="PF12679">
    <property type="entry name" value="ABC2_membrane_2"/>
    <property type="match status" value="1"/>
</dbReference>
<keyword evidence="4" id="KW-1185">Reference proteome</keyword>
<keyword evidence="2" id="KW-0472">Membrane</keyword>
<protein>
    <submittedName>
        <fullName evidence="3">ABC transporter permease</fullName>
    </submittedName>
</protein>
<dbReference type="PANTHER" id="PTHR37305">
    <property type="entry name" value="INTEGRAL MEMBRANE PROTEIN-RELATED"/>
    <property type="match status" value="1"/>
</dbReference>
<keyword evidence="2" id="KW-1133">Transmembrane helix</keyword>
<comment type="caution">
    <text evidence="3">The sequence shown here is derived from an EMBL/GenBank/DDBJ whole genome shotgun (WGS) entry which is preliminary data.</text>
</comment>
<feature type="transmembrane region" description="Helical" evidence="2">
    <location>
        <begin position="245"/>
        <end position="262"/>
    </location>
</feature>
<evidence type="ECO:0000313" key="4">
    <source>
        <dbReference type="Proteomes" id="UP001500730"/>
    </source>
</evidence>
<evidence type="ECO:0000256" key="2">
    <source>
        <dbReference type="SAM" id="Phobius"/>
    </source>
</evidence>
<feature type="transmembrane region" description="Helical" evidence="2">
    <location>
        <begin position="217"/>
        <end position="238"/>
    </location>
</feature>
<dbReference type="EMBL" id="BAAARE010000025">
    <property type="protein sequence ID" value="GAA2498768.1"/>
    <property type="molecule type" value="Genomic_DNA"/>
</dbReference>
<name>A0ABN3MBF3_9MICO</name>
<feature type="compositionally biased region" description="Basic and acidic residues" evidence="1">
    <location>
        <begin position="13"/>
        <end position="27"/>
    </location>
</feature>
<dbReference type="PANTHER" id="PTHR37305:SF1">
    <property type="entry name" value="MEMBRANE PROTEIN"/>
    <property type="match status" value="1"/>
</dbReference>
<accession>A0ABN3MBF3</accession>
<evidence type="ECO:0000313" key="3">
    <source>
        <dbReference type="EMBL" id="GAA2498768.1"/>
    </source>
</evidence>
<feature type="transmembrane region" description="Helical" evidence="2">
    <location>
        <begin position="169"/>
        <end position="197"/>
    </location>
</feature>
<evidence type="ECO:0000256" key="1">
    <source>
        <dbReference type="SAM" id="MobiDB-lite"/>
    </source>
</evidence>